<dbReference type="InterPro" id="IPR029071">
    <property type="entry name" value="Ubiquitin-like_domsf"/>
</dbReference>
<dbReference type="SUPFAM" id="SSF46565">
    <property type="entry name" value="Chaperone J-domain"/>
    <property type="match status" value="1"/>
</dbReference>
<dbReference type="Pfam" id="PF00226">
    <property type="entry name" value="DnaJ"/>
    <property type="match status" value="1"/>
</dbReference>
<feature type="domain" description="J" evidence="2">
    <location>
        <begin position="20"/>
        <end position="86"/>
    </location>
</feature>
<keyword evidence="4" id="KW-1185">Reference proteome</keyword>
<feature type="compositionally biased region" description="Basic and acidic residues" evidence="1">
    <location>
        <begin position="240"/>
        <end position="250"/>
    </location>
</feature>
<evidence type="ECO:0000259" key="2">
    <source>
        <dbReference type="PROSITE" id="PS50076"/>
    </source>
</evidence>
<dbReference type="PROSITE" id="PS50076">
    <property type="entry name" value="DNAJ_2"/>
    <property type="match status" value="1"/>
</dbReference>
<evidence type="ECO:0000313" key="3">
    <source>
        <dbReference type="EMBL" id="GMI14393.1"/>
    </source>
</evidence>
<dbReference type="EMBL" id="BRXW01000213">
    <property type="protein sequence ID" value="GMI14393.1"/>
    <property type="molecule type" value="Genomic_DNA"/>
</dbReference>
<feature type="compositionally biased region" description="Basic and acidic residues" evidence="1">
    <location>
        <begin position="223"/>
        <end position="232"/>
    </location>
</feature>
<dbReference type="CDD" id="cd06257">
    <property type="entry name" value="DnaJ"/>
    <property type="match status" value="1"/>
</dbReference>
<feature type="region of interest" description="Disordered" evidence="1">
    <location>
        <begin position="223"/>
        <end position="250"/>
    </location>
</feature>
<organism evidence="3 4">
    <name type="scientific">Triparma laevis f. longispina</name>
    <dbReference type="NCBI Taxonomy" id="1714387"/>
    <lineage>
        <taxon>Eukaryota</taxon>
        <taxon>Sar</taxon>
        <taxon>Stramenopiles</taxon>
        <taxon>Ochrophyta</taxon>
        <taxon>Bolidophyceae</taxon>
        <taxon>Parmales</taxon>
        <taxon>Triparmaceae</taxon>
        <taxon>Triparma</taxon>
    </lineage>
</organism>
<dbReference type="SMART" id="SM00271">
    <property type="entry name" value="DnaJ"/>
    <property type="match status" value="1"/>
</dbReference>
<dbReference type="OrthoDB" id="445556at2759"/>
<proteinExistence type="predicted"/>
<reference evidence="4" key="1">
    <citation type="journal article" date="2023" name="Commun. Biol.">
        <title>Genome analysis of Parmales, the sister group of diatoms, reveals the evolutionary specialization of diatoms from phago-mixotrophs to photoautotrophs.</title>
        <authorList>
            <person name="Ban H."/>
            <person name="Sato S."/>
            <person name="Yoshikawa S."/>
            <person name="Yamada K."/>
            <person name="Nakamura Y."/>
            <person name="Ichinomiya M."/>
            <person name="Sato N."/>
            <person name="Blanc-Mathieu R."/>
            <person name="Endo H."/>
            <person name="Kuwata A."/>
            <person name="Ogata H."/>
        </authorList>
    </citation>
    <scope>NUCLEOTIDE SEQUENCE [LARGE SCALE GENOMIC DNA]</scope>
    <source>
        <strain evidence="4">NIES 3700</strain>
    </source>
</reference>
<comment type="caution">
    <text evidence="3">The sequence shown here is derived from an EMBL/GenBank/DDBJ whole genome shotgun (WGS) entry which is preliminary data.</text>
</comment>
<evidence type="ECO:0000313" key="4">
    <source>
        <dbReference type="Proteomes" id="UP001165122"/>
    </source>
</evidence>
<dbReference type="AlphaFoldDB" id="A0A9W7FLW9"/>
<protein>
    <recommendedName>
        <fullName evidence="2">J domain-containing protein</fullName>
    </recommendedName>
</protein>
<dbReference type="InterPro" id="IPR001623">
    <property type="entry name" value="DnaJ_domain"/>
</dbReference>
<sequence>MFRLLRSPKLLLRTFSSDAHYMTILGVTNIDKLKTVKSKFRELAKKYHPDIAGTSNENANRMAELTEAYQDALDSFDSENSFNPSSKISTDCEIFTLQEMSKMPSFAIYPYTVVLEESLKLGTDDTIINNETEETTSDETAIISSDTKQNVNCSLYDSVSDLKRSLQLSHGDIWGLEGRKKDRDGLYLGWEIIHNDTALSYHLFLNDYNVRHGDEVYVVVEKNEEKNEDGGERRRRKRKELRERENNGNR</sequence>
<dbReference type="SUPFAM" id="SSF54236">
    <property type="entry name" value="Ubiquitin-like"/>
    <property type="match status" value="1"/>
</dbReference>
<dbReference type="InterPro" id="IPR036869">
    <property type="entry name" value="J_dom_sf"/>
</dbReference>
<gene>
    <name evidence="3" type="ORF">TrLO_g2416</name>
</gene>
<accession>A0A9W7FLW9</accession>
<evidence type="ECO:0000256" key="1">
    <source>
        <dbReference type="SAM" id="MobiDB-lite"/>
    </source>
</evidence>
<name>A0A9W7FLW9_9STRA</name>
<dbReference type="Gene3D" id="1.10.287.110">
    <property type="entry name" value="DnaJ domain"/>
    <property type="match status" value="1"/>
</dbReference>
<dbReference type="Proteomes" id="UP001165122">
    <property type="component" value="Unassembled WGS sequence"/>
</dbReference>